<name>A0A1X1Y7W3_9MYCO</name>
<evidence type="ECO:0000256" key="2">
    <source>
        <dbReference type="SAM" id="SignalP"/>
    </source>
</evidence>
<feature type="chain" id="PRO_5013004661" evidence="2">
    <location>
        <begin position="25"/>
        <end position="108"/>
    </location>
</feature>
<evidence type="ECO:0000313" key="3">
    <source>
        <dbReference type="EMBL" id="ORW07156.1"/>
    </source>
</evidence>
<organism evidence="3 4">
    <name type="scientific">Mycolicibacter longobardus</name>
    <dbReference type="NCBI Taxonomy" id="1108812"/>
    <lineage>
        <taxon>Bacteria</taxon>
        <taxon>Bacillati</taxon>
        <taxon>Actinomycetota</taxon>
        <taxon>Actinomycetes</taxon>
        <taxon>Mycobacteriales</taxon>
        <taxon>Mycobacteriaceae</taxon>
        <taxon>Mycolicibacter</taxon>
    </lineage>
</organism>
<dbReference type="Proteomes" id="UP000193866">
    <property type="component" value="Unassembled WGS sequence"/>
</dbReference>
<sequence>MLKYSIAFAAGAVALLISAPGAFADDPPLCSDPTQCAQQPDQNPSGGAANGVQRGVDIAQKVYSHGDTSSPGWQNLLDGIPYCMHPGAQIRAGVVITNPDPRGFAIPC</sequence>
<dbReference type="AlphaFoldDB" id="A0A1X1Y7W3"/>
<evidence type="ECO:0000256" key="1">
    <source>
        <dbReference type="SAM" id="MobiDB-lite"/>
    </source>
</evidence>
<accession>A0A1X1Y7W3</accession>
<keyword evidence="2" id="KW-0732">Signal</keyword>
<feature type="compositionally biased region" description="Polar residues" evidence="1">
    <location>
        <begin position="32"/>
        <end position="45"/>
    </location>
</feature>
<proteinExistence type="predicted"/>
<feature type="signal peptide" evidence="2">
    <location>
        <begin position="1"/>
        <end position="24"/>
    </location>
</feature>
<dbReference type="EMBL" id="LQPG01000053">
    <property type="protein sequence ID" value="ORW07156.1"/>
    <property type="molecule type" value="Genomic_DNA"/>
</dbReference>
<gene>
    <name evidence="3" type="ORF">AWC16_21960</name>
</gene>
<dbReference type="STRING" id="1108812.AWC16_21960"/>
<evidence type="ECO:0000313" key="4">
    <source>
        <dbReference type="Proteomes" id="UP000193866"/>
    </source>
</evidence>
<comment type="caution">
    <text evidence="3">The sequence shown here is derived from an EMBL/GenBank/DDBJ whole genome shotgun (WGS) entry which is preliminary data.</text>
</comment>
<keyword evidence="4" id="KW-1185">Reference proteome</keyword>
<feature type="region of interest" description="Disordered" evidence="1">
    <location>
        <begin position="30"/>
        <end position="51"/>
    </location>
</feature>
<protein>
    <submittedName>
        <fullName evidence="3">Uncharacterized protein</fullName>
    </submittedName>
</protein>
<dbReference type="RefSeq" id="WP_085266698.1">
    <property type="nucleotide sequence ID" value="NZ_JACKVG010000011.1"/>
</dbReference>
<reference evidence="3 4" key="1">
    <citation type="submission" date="2016-01" db="EMBL/GenBank/DDBJ databases">
        <title>The new phylogeny of the genus Mycobacterium.</title>
        <authorList>
            <person name="Tarcisio F."/>
            <person name="Conor M."/>
            <person name="Antonella G."/>
            <person name="Elisabetta G."/>
            <person name="Giulia F.S."/>
            <person name="Sara T."/>
            <person name="Anna F."/>
            <person name="Clotilde B."/>
            <person name="Roberto B."/>
            <person name="Veronica D.S."/>
            <person name="Fabio R."/>
            <person name="Monica P."/>
            <person name="Olivier J."/>
            <person name="Enrico T."/>
            <person name="Nicola S."/>
        </authorList>
    </citation>
    <scope>NUCLEOTIDE SEQUENCE [LARGE SCALE GENOMIC DNA]</scope>
    <source>
        <strain evidence="3 4">DSM 45394</strain>
    </source>
</reference>